<dbReference type="GO" id="GO:0000981">
    <property type="term" value="F:DNA-binding transcription factor activity, RNA polymerase II-specific"/>
    <property type="evidence" value="ECO:0007669"/>
    <property type="project" value="TreeGrafter"/>
</dbReference>
<reference evidence="11" key="2">
    <citation type="submission" date="2015-11" db="EMBL/GenBank/DDBJ databases">
        <authorList>
            <person name="Zhang Y."/>
            <person name="Guo Z."/>
        </authorList>
    </citation>
    <scope>NUCLEOTIDE SEQUENCE</scope>
</reference>
<dbReference type="SMART" id="SM00351">
    <property type="entry name" value="PAX"/>
    <property type="match status" value="1"/>
</dbReference>
<feature type="domain" description="Paired" evidence="10">
    <location>
        <begin position="19"/>
        <end position="145"/>
    </location>
</feature>
<dbReference type="SUPFAM" id="SSF46689">
    <property type="entry name" value="Homeodomain-like"/>
    <property type="match status" value="1"/>
</dbReference>
<reference evidence="11" key="1">
    <citation type="journal article" date="2013" name="Nature">
        <title>The genomes of four tapeworm species reveal adaptations to parasitism.</title>
        <authorList>
            <person name="Tsai I.J."/>
            <person name="Zarowiecki M."/>
            <person name="Holroyd N."/>
            <person name="Garciarrubio A."/>
            <person name="Sanchez-Flores A."/>
            <person name="Brooks K.L."/>
            <person name="Tracey A."/>
            <person name="Bobes R.J."/>
            <person name="Fragoso G."/>
            <person name="Sciutto E."/>
            <person name="Aslett M."/>
            <person name="Beasley H."/>
            <person name="Bennett H.M."/>
            <person name="Cai J."/>
            <person name="Camicia F."/>
            <person name="Clark R."/>
            <person name="Cucher M."/>
            <person name="De Silva N."/>
            <person name="Day T.A."/>
            <person name="Deplazes P."/>
            <person name="Estrada K."/>
            <person name="Fernandez C."/>
            <person name="Holland P.W."/>
            <person name="Hou J."/>
            <person name="Hu S."/>
            <person name="Huckvale T."/>
            <person name="Hung S.S."/>
            <person name="Kamenetzky L."/>
            <person name="Keane J.A."/>
            <person name="Kiss F."/>
            <person name="Koziol U."/>
            <person name="Lambert O."/>
            <person name="Liu K."/>
            <person name="Luo X."/>
            <person name="Luo Y."/>
            <person name="Macchiaroli N."/>
            <person name="Nichol S."/>
            <person name="Paps J."/>
            <person name="Parkinson J."/>
            <person name="Pouchkina-Stantcheva N."/>
            <person name="Riddiford N."/>
            <person name="Rosenzvit M."/>
            <person name="Salinas G."/>
            <person name="Wasmuth J.D."/>
            <person name="Zamanian M."/>
            <person name="Zheng Y."/>
            <person name="Cai X."/>
            <person name="Soberon X."/>
            <person name="Olson P.D."/>
            <person name="Laclette J.P."/>
            <person name="Brehm K."/>
            <person name="Berriman M."/>
            <person name="Garciarrubio A."/>
            <person name="Bobes R.J."/>
            <person name="Fragoso G."/>
            <person name="Sanchez-Flores A."/>
            <person name="Estrada K."/>
            <person name="Cevallos M.A."/>
            <person name="Morett E."/>
            <person name="Gonzalez V."/>
            <person name="Portillo T."/>
            <person name="Ochoa-Leyva A."/>
            <person name="Jose M.V."/>
            <person name="Sciutto E."/>
            <person name="Landa A."/>
            <person name="Jimenez L."/>
            <person name="Valdes V."/>
            <person name="Carrero J.C."/>
            <person name="Larralde C."/>
            <person name="Morales-Montor J."/>
            <person name="Limon-Lason J."/>
            <person name="Soberon X."/>
            <person name="Laclette J.P."/>
        </authorList>
    </citation>
    <scope>NUCLEOTIDE SEQUENCE [LARGE SCALE GENOMIC DNA]</scope>
</reference>
<keyword evidence="6" id="KW-0238">DNA-binding</keyword>
<dbReference type="EMBL" id="LN902849">
    <property type="protein sequence ID" value="CDS36736.1"/>
    <property type="molecule type" value="Genomic_DNA"/>
</dbReference>
<comment type="subcellular location">
    <subcellularLocation>
        <location evidence="1">Nucleus</location>
    </subcellularLocation>
</comment>
<dbReference type="PANTHER" id="PTHR45636:SF41">
    <property type="entry name" value="PAIRED BOX PROTEIN PAX-6-RELATED"/>
    <property type="match status" value="1"/>
</dbReference>
<dbReference type="AlphaFoldDB" id="A0A068Y0W4"/>
<dbReference type="Pfam" id="PF00292">
    <property type="entry name" value="PAX"/>
    <property type="match status" value="1"/>
</dbReference>
<dbReference type="GO" id="GO:0005634">
    <property type="term" value="C:nucleus"/>
    <property type="evidence" value="ECO:0007669"/>
    <property type="project" value="UniProtKB-SubCell"/>
</dbReference>
<dbReference type="FunFam" id="1.10.10.10:FF:000069">
    <property type="entry name" value="Paired box protein Pax-6"/>
    <property type="match status" value="1"/>
</dbReference>
<keyword evidence="3" id="KW-0217">Developmental protein</keyword>
<dbReference type="PRINTS" id="PR00027">
    <property type="entry name" value="PAIREDBOX"/>
</dbReference>
<dbReference type="InterPro" id="IPR043182">
    <property type="entry name" value="PAIRED_DNA-bd_dom"/>
</dbReference>
<evidence type="ECO:0000256" key="4">
    <source>
        <dbReference type="ARBA" id="ARBA00022724"/>
    </source>
</evidence>
<dbReference type="Gene3D" id="1.10.10.10">
    <property type="entry name" value="Winged helix-like DNA-binding domain superfamily/Winged helix DNA-binding domain"/>
    <property type="match status" value="2"/>
</dbReference>
<organism evidence="11 12">
    <name type="scientific">Echinococcus multilocularis</name>
    <name type="common">Fox tapeworm</name>
    <dbReference type="NCBI Taxonomy" id="6211"/>
    <lineage>
        <taxon>Eukaryota</taxon>
        <taxon>Metazoa</taxon>
        <taxon>Spiralia</taxon>
        <taxon>Lophotrochozoa</taxon>
        <taxon>Platyhelminthes</taxon>
        <taxon>Cestoda</taxon>
        <taxon>Eucestoda</taxon>
        <taxon>Cyclophyllidea</taxon>
        <taxon>Taeniidae</taxon>
        <taxon>Echinococcus</taxon>
    </lineage>
</organism>
<evidence type="ECO:0000256" key="3">
    <source>
        <dbReference type="ARBA" id="ARBA00022473"/>
    </source>
</evidence>
<evidence type="ECO:0000256" key="9">
    <source>
        <dbReference type="ARBA" id="ARBA00023242"/>
    </source>
</evidence>
<dbReference type="Proteomes" id="UP000017246">
    <property type="component" value="Unassembled WGS sequence"/>
</dbReference>
<dbReference type="FunFam" id="1.10.10.10:FF:000003">
    <property type="entry name" value="Paired box protein Pax-6"/>
    <property type="match status" value="1"/>
</dbReference>
<protein>
    <submittedName>
        <fullName evidence="11">Paired box protein pax 6</fullName>
    </submittedName>
</protein>
<evidence type="ECO:0000256" key="6">
    <source>
        <dbReference type="ARBA" id="ARBA00023125"/>
    </source>
</evidence>
<name>A0A068Y0W4_ECHMU</name>
<dbReference type="OrthoDB" id="3225452at2759"/>
<keyword evidence="8" id="KW-0804">Transcription</keyword>
<dbReference type="InterPro" id="IPR043565">
    <property type="entry name" value="PAX_fam"/>
</dbReference>
<proteinExistence type="inferred from homology"/>
<dbReference type="CDD" id="cd00131">
    <property type="entry name" value="PAX"/>
    <property type="match status" value="1"/>
</dbReference>
<dbReference type="InterPro" id="IPR009057">
    <property type="entry name" value="Homeodomain-like_sf"/>
</dbReference>
<keyword evidence="5" id="KW-0805">Transcription regulation</keyword>
<dbReference type="OMA" id="ILCRFHE"/>
<sequence length="446" mass="49791">MSAYRNTEASALTKTWKRGHSGINQLGGLFVNGRPLPEATRQRIVELAKGGARPCDISRLLQVSNGCVSKILCRFHETGSIRPKAIGGSKPRVATNAVVLKIAAYKRSCPSIFAWEIRERLLEEGVCSQTNLPSVSSINRVLRNLSAETKNSSPEYNLQQQDRPSTILANSTLTMTSAPCGGMNLDSLGYLQEHRQSCATWTDSWSMPRLGIYYSGHDNTSGEFGGWQLQWPELAAAKWIPKSESSSILRSSDSFTHSSRFCDHKCVPHFQTKQQVGYLADPMEAYKLQNSRSLSPSSTRMTAFTETDTLRVQQYQRIPFTTIDQTVESEREIEGSQHQEVFFQEEGSATSLCSPETRIQLWLSNRNNKWSAPLASPPETITSLFESECSMPGEYQHELTHLMDSRPPTSTEPLHQAWAHSEDLCKPSSLFPSVHITSTGLNDFHL</sequence>
<dbReference type="InterPro" id="IPR036388">
    <property type="entry name" value="WH-like_DNA-bd_sf"/>
</dbReference>
<dbReference type="GO" id="GO:0000978">
    <property type="term" value="F:RNA polymerase II cis-regulatory region sequence-specific DNA binding"/>
    <property type="evidence" value="ECO:0007669"/>
    <property type="project" value="TreeGrafter"/>
</dbReference>
<evidence type="ECO:0000256" key="8">
    <source>
        <dbReference type="ARBA" id="ARBA00023163"/>
    </source>
</evidence>
<dbReference type="eggNOG" id="KOG0849">
    <property type="taxonomic scope" value="Eukaryota"/>
</dbReference>
<dbReference type="PANTHER" id="PTHR45636">
    <property type="entry name" value="PAIRED BOX PROTEIN PAX-6-RELATED-RELATED"/>
    <property type="match status" value="1"/>
</dbReference>
<dbReference type="STRING" id="6211.A0A068Y0W4"/>
<evidence type="ECO:0000313" key="12">
    <source>
        <dbReference type="Proteomes" id="UP000017246"/>
    </source>
</evidence>
<keyword evidence="9" id="KW-0539">Nucleus</keyword>
<comment type="similarity">
    <text evidence="2">Belongs to the paired homeobox family.</text>
</comment>
<dbReference type="PROSITE" id="PS00034">
    <property type="entry name" value="PAIRED_1"/>
    <property type="match status" value="1"/>
</dbReference>
<dbReference type="PROSITE" id="PS51057">
    <property type="entry name" value="PAIRED_2"/>
    <property type="match status" value="1"/>
</dbReference>
<dbReference type="GO" id="GO:0048513">
    <property type="term" value="P:animal organ development"/>
    <property type="evidence" value="ECO:0007669"/>
    <property type="project" value="UniProtKB-ARBA"/>
</dbReference>
<evidence type="ECO:0000256" key="7">
    <source>
        <dbReference type="ARBA" id="ARBA00023155"/>
    </source>
</evidence>
<dbReference type="InterPro" id="IPR001523">
    <property type="entry name" value="Paired_dom"/>
</dbReference>
<keyword evidence="7" id="KW-0371">Homeobox</keyword>
<gene>
    <name evidence="11" type="ORF">EmuJ_000389800</name>
</gene>
<accession>A0A068Y0W4</accession>
<evidence type="ECO:0000256" key="2">
    <source>
        <dbReference type="ARBA" id="ARBA00005733"/>
    </source>
</evidence>
<keyword evidence="4" id="KW-0563">Paired box</keyword>
<evidence type="ECO:0000256" key="5">
    <source>
        <dbReference type="ARBA" id="ARBA00023015"/>
    </source>
</evidence>
<evidence type="ECO:0000259" key="10">
    <source>
        <dbReference type="PROSITE" id="PS51057"/>
    </source>
</evidence>
<evidence type="ECO:0000313" key="11">
    <source>
        <dbReference type="EMBL" id="CDS36736.1"/>
    </source>
</evidence>
<evidence type="ECO:0000256" key="1">
    <source>
        <dbReference type="ARBA" id="ARBA00004123"/>
    </source>
</evidence>
<keyword evidence="12" id="KW-1185">Reference proteome</keyword>